<reference evidence="2" key="1">
    <citation type="journal article" date="2019" name="Int. J. Syst. Evol. Microbiol.">
        <title>The Global Catalogue of Microorganisms (GCM) 10K type strain sequencing project: providing services to taxonomists for standard genome sequencing and annotation.</title>
        <authorList>
            <consortium name="The Broad Institute Genomics Platform"/>
            <consortium name="The Broad Institute Genome Sequencing Center for Infectious Disease"/>
            <person name="Wu L."/>
            <person name="Ma J."/>
        </authorList>
    </citation>
    <scope>NUCLEOTIDE SEQUENCE [LARGE SCALE GENOMIC DNA]</scope>
    <source>
        <strain evidence="2">JCM 18326</strain>
    </source>
</reference>
<dbReference type="PRINTS" id="PR01607">
    <property type="entry name" value="APYRASEFAMLY"/>
</dbReference>
<dbReference type="PANTHER" id="PTHR11575">
    <property type="entry name" value="5'-NUCLEOTIDASE-RELATED"/>
    <property type="match status" value="1"/>
</dbReference>
<proteinExistence type="predicted"/>
<dbReference type="InterPro" id="IPR006179">
    <property type="entry name" value="5_nucleotidase/apyrase"/>
</dbReference>
<gene>
    <name evidence="1" type="ORF">GCM10023331_01160</name>
</gene>
<evidence type="ECO:0000313" key="2">
    <source>
        <dbReference type="Proteomes" id="UP001500298"/>
    </source>
</evidence>
<protein>
    <submittedName>
        <fullName evidence="1">Metallophosphatase</fullName>
    </submittedName>
</protein>
<dbReference type="Proteomes" id="UP001500298">
    <property type="component" value="Unassembled WGS sequence"/>
</dbReference>
<name>A0ABP9CVW3_9BACT</name>
<dbReference type="InterPro" id="IPR029052">
    <property type="entry name" value="Metallo-depent_PP-like"/>
</dbReference>
<keyword evidence="2" id="KW-1185">Reference proteome</keyword>
<sequence length="291" mass="32030">MMRIYLPLLLILISSLKGYTQDTETHILTILHTNNLNSEVEPLATKENYANFGGFSRLHQQISEIRQEEEYVLLLDAGGFIQGTAYYDFFQGIVEVKAMSMMQYDAVNIGSREFVGGLDRLLNMAAIASFPMLSTNYALDSTILHDVVLPYKIIDKGAMRIGVIGVGDVLQDKLAEANYAGVNYLVPDRVASAVALRLKKEMGCHAVICLTYLDDNTTSTKELSLKDFVEKSEGIDVFIGGKSGEMLATPLTLQNKNGAPVLLAQAGKQGTHLGRIDLTFKVKTLEVQSKQ</sequence>
<dbReference type="Gene3D" id="3.60.21.10">
    <property type="match status" value="1"/>
</dbReference>
<evidence type="ECO:0000313" key="1">
    <source>
        <dbReference type="EMBL" id="GAA4820573.1"/>
    </source>
</evidence>
<dbReference type="EMBL" id="BAABJX010000003">
    <property type="protein sequence ID" value="GAA4820573.1"/>
    <property type="molecule type" value="Genomic_DNA"/>
</dbReference>
<organism evidence="1 2">
    <name type="scientific">Algivirga pacifica</name>
    <dbReference type="NCBI Taxonomy" id="1162670"/>
    <lineage>
        <taxon>Bacteria</taxon>
        <taxon>Pseudomonadati</taxon>
        <taxon>Bacteroidota</taxon>
        <taxon>Cytophagia</taxon>
        <taxon>Cytophagales</taxon>
        <taxon>Flammeovirgaceae</taxon>
        <taxon>Algivirga</taxon>
    </lineage>
</organism>
<dbReference type="PANTHER" id="PTHR11575:SF24">
    <property type="entry name" value="5'-NUCLEOTIDASE"/>
    <property type="match status" value="1"/>
</dbReference>
<comment type="caution">
    <text evidence="1">The sequence shown here is derived from an EMBL/GenBank/DDBJ whole genome shotgun (WGS) entry which is preliminary data.</text>
</comment>
<dbReference type="SUPFAM" id="SSF56300">
    <property type="entry name" value="Metallo-dependent phosphatases"/>
    <property type="match status" value="1"/>
</dbReference>
<accession>A0ABP9CVW3</accession>
<dbReference type="RefSeq" id="WP_345368466.1">
    <property type="nucleotide sequence ID" value="NZ_BAABJX010000003.1"/>
</dbReference>